<dbReference type="AlphaFoldDB" id="A0A069CSE3"/>
<dbReference type="PANTHER" id="PTHR42160">
    <property type="entry name" value="URACIL-DNA GLYCOSYLASE SUPERFAMILY PROTEIN"/>
    <property type="match status" value="1"/>
</dbReference>
<evidence type="ECO:0000259" key="1">
    <source>
        <dbReference type="SMART" id="SM00986"/>
    </source>
</evidence>
<dbReference type="Gene3D" id="3.40.470.10">
    <property type="entry name" value="Uracil-DNA glycosylase-like domain"/>
    <property type="match status" value="1"/>
</dbReference>
<name>A0A069CSE3_WEIOS</name>
<dbReference type="eggNOG" id="COG1573">
    <property type="taxonomic scope" value="Bacteria"/>
</dbReference>
<dbReference type="SMART" id="SM00987">
    <property type="entry name" value="UreE_C"/>
    <property type="match status" value="1"/>
</dbReference>
<dbReference type="SMART" id="SM00986">
    <property type="entry name" value="UDG"/>
    <property type="match status" value="1"/>
</dbReference>
<evidence type="ECO:0000313" key="3">
    <source>
        <dbReference type="Proteomes" id="UP000030643"/>
    </source>
</evidence>
<evidence type="ECO:0000313" key="2">
    <source>
        <dbReference type="EMBL" id="GAK30287.1"/>
    </source>
</evidence>
<organism evidence="2 3">
    <name type="scientific">Weissella oryzae (strain DSM 25784 / JCM 18191 / LMG 30913 / SG25)</name>
    <dbReference type="NCBI Taxonomy" id="1329250"/>
    <lineage>
        <taxon>Bacteria</taxon>
        <taxon>Bacillati</taxon>
        <taxon>Bacillota</taxon>
        <taxon>Bacilli</taxon>
        <taxon>Lactobacillales</taxon>
        <taxon>Lactobacillaceae</taxon>
        <taxon>Weissella</taxon>
    </lineage>
</organism>
<dbReference type="InterPro" id="IPR047124">
    <property type="entry name" value="HI_0220.2"/>
</dbReference>
<proteinExistence type="predicted"/>
<gene>
    <name evidence="2" type="ORF">WOSG25_020840</name>
</gene>
<sequence length="204" mass="23031">MDDFTKTYAQIIADIKADPENQAYTVQGWEPMLSIHPEATILIIGQAPSRKVQAHGVMWDDQSGDRLREWLGIDRTTFYNSNKLAVIPMDFYFPGKAKNGGDELPRKAMAPKYHPRLLALMPNLKAYVLVGNTAIHYYLNLPSSATLTKAVHALTIPKNQQATITILPLPHPSPRNNIWLAKNAWFIEEKVPALRTFISQQLKL</sequence>
<reference evidence="3" key="1">
    <citation type="journal article" date="2014" name="Genome Announc.">
        <title>Draft genome sequence of Weissella oryzae SG25T, isolated from fermented rice grains.</title>
        <authorList>
            <person name="Tanizawa Y."/>
            <person name="Fujisawa T."/>
            <person name="Mochizuki T."/>
            <person name="Kaminuma E."/>
            <person name="Suzuki Y."/>
            <person name="Nakamura Y."/>
            <person name="Tohno M."/>
        </authorList>
    </citation>
    <scope>NUCLEOTIDE SEQUENCE [LARGE SCALE GENOMIC DNA]</scope>
    <source>
        <strain evidence="3">DSM 25784 / JCM 18191 / LMG 30913 / SG25</strain>
    </source>
</reference>
<dbReference type="EMBL" id="DF820485">
    <property type="protein sequence ID" value="GAK30287.1"/>
    <property type="molecule type" value="Genomic_DNA"/>
</dbReference>
<keyword evidence="3" id="KW-1185">Reference proteome</keyword>
<dbReference type="Pfam" id="PF03167">
    <property type="entry name" value="UDG"/>
    <property type="match status" value="1"/>
</dbReference>
<accession>A0A069CSE3</accession>
<dbReference type="RefSeq" id="WP_045476404.1">
    <property type="nucleotide sequence ID" value="NZ_DF820485.1"/>
</dbReference>
<dbReference type="Proteomes" id="UP000030643">
    <property type="component" value="Unassembled WGS sequence"/>
</dbReference>
<dbReference type="SUPFAM" id="SSF52141">
    <property type="entry name" value="Uracil-DNA glycosylase-like"/>
    <property type="match status" value="1"/>
</dbReference>
<protein>
    <submittedName>
        <fullName evidence="2">Uracil DNA glycosylase</fullName>
    </submittedName>
</protein>
<dbReference type="InterPro" id="IPR036895">
    <property type="entry name" value="Uracil-DNA_glycosylase-like_sf"/>
</dbReference>
<dbReference type="PANTHER" id="PTHR42160:SF1">
    <property type="entry name" value="URACIL-DNA GLYCOSYLASE SUPERFAMILY PROTEIN"/>
    <property type="match status" value="1"/>
</dbReference>
<dbReference type="InterPro" id="IPR005122">
    <property type="entry name" value="Uracil-DNA_glycosylase-like"/>
</dbReference>
<dbReference type="CDD" id="cd10033">
    <property type="entry name" value="UDG_like"/>
    <property type="match status" value="1"/>
</dbReference>
<dbReference type="OrthoDB" id="9789139at2"/>
<dbReference type="STRING" id="1329250.WOSG25_020840"/>
<feature type="domain" description="Uracil-DNA glycosylase-like" evidence="1">
    <location>
        <begin position="32"/>
        <end position="195"/>
    </location>
</feature>